<keyword evidence="3 9" id="KW-0813">Transport</keyword>
<dbReference type="Gene3D" id="3.30.70.1320">
    <property type="entry name" value="Multidrug efflux transporter AcrB pore domain like"/>
    <property type="match status" value="1"/>
</dbReference>
<dbReference type="RefSeq" id="WP_006023464.1">
    <property type="nucleotide sequence ID" value="NZ_KB375284.1"/>
</dbReference>
<dbReference type="PRINTS" id="PR00702">
    <property type="entry name" value="ACRIFLAVINRP"/>
</dbReference>
<protein>
    <recommendedName>
        <fullName evidence="9">Efflux pump membrane transporter</fullName>
    </recommendedName>
</protein>
<feature type="transmembrane region" description="Helical" evidence="9">
    <location>
        <begin position="1001"/>
        <end position="1023"/>
    </location>
</feature>
<feature type="transmembrane region" description="Helical" evidence="9">
    <location>
        <begin position="969"/>
        <end position="989"/>
    </location>
</feature>
<dbReference type="eggNOG" id="COG0841">
    <property type="taxonomic scope" value="Bacteria"/>
</dbReference>
<comment type="similarity">
    <text evidence="2 9">Belongs to the resistance-nodulation-cell division (RND) (TC 2.A.6) family.</text>
</comment>
<comment type="caution">
    <text evidence="10">The sequence shown here is derived from an EMBL/GenBank/DDBJ whole genome shotgun (WGS) entry which is preliminary data.</text>
</comment>
<keyword evidence="5 9" id="KW-0997">Cell inner membrane</keyword>
<dbReference type="NCBIfam" id="TIGR00915">
    <property type="entry name" value="2A0602"/>
    <property type="match status" value="1"/>
</dbReference>
<keyword evidence="6 9" id="KW-0812">Transmembrane</keyword>
<dbReference type="SUPFAM" id="SSF82714">
    <property type="entry name" value="Multidrug efflux transporter AcrB TolC docking domain, DN and DC subdomains"/>
    <property type="match status" value="2"/>
</dbReference>
<evidence type="ECO:0000256" key="9">
    <source>
        <dbReference type="RuleBase" id="RU364070"/>
    </source>
</evidence>
<feature type="transmembrane region" description="Helical" evidence="9">
    <location>
        <begin position="470"/>
        <end position="497"/>
    </location>
</feature>
<feature type="transmembrane region" description="Helical" evidence="9">
    <location>
        <begin position="868"/>
        <end position="887"/>
    </location>
</feature>
<feature type="transmembrane region" description="Helical" evidence="9">
    <location>
        <begin position="894"/>
        <end position="914"/>
    </location>
</feature>
<dbReference type="GO" id="GO:0015562">
    <property type="term" value="F:efflux transmembrane transporter activity"/>
    <property type="evidence" value="ECO:0007669"/>
    <property type="project" value="InterPro"/>
</dbReference>
<feature type="transmembrane region" description="Helical" evidence="9">
    <location>
        <begin position="340"/>
        <end position="359"/>
    </location>
</feature>
<evidence type="ECO:0000313" key="11">
    <source>
        <dbReference type="Proteomes" id="UP000001096"/>
    </source>
</evidence>
<dbReference type="HOGENOM" id="CLU_002755_0_1_5"/>
<dbReference type="FunFam" id="1.20.1640.10:FF:000001">
    <property type="entry name" value="Efflux pump membrane transporter"/>
    <property type="match status" value="1"/>
</dbReference>
<evidence type="ECO:0000313" key="10">
    <source>
        <dbReference type="EMBL" id="EKS34851.1"/>
    </source>
</evidence>
<feature type="transmembrane region" description="Helical" evidence="9">
    <location>
        <begin position="920"/>
        <end position="941"/>
    </location>
</feature>
<dbReference type="Gene3D" id="3.30.70.1440">
    <property type="entry name" value="Multidrug efflux transporter AcrB pore domain"/>
    <property type="match status" value="1"/>
</dbReference>
<dbReference type="InterPro" id="IPR001036">
    <property type="entry name" value="Acrflvin-R"/>
</dbReference>
<evidence type="ECO:0000256" key="8">
    <source>
        <dbReference type="ARBA" id="ARBA00023136"/>
    </source>
</evidence>
<feature type="transmembrane region" description="Helical" evidence="9">
    <location>
        <begin position="366"/>
        <end position="386"/>
    </location>
</feature>
<keyword evidence="8 9" id="KW-0472">Membrane</keyword>
<evidence type="ECO:0000256" key="5">
    <source>
        <dbReference type="ARBA" id="ARBA00022519"/>
    </source>
</evidence>
<evidence type="ECO:0000256" key="1">
    <source>
        <dbReference type="ARBA" id="ARBA00004429"/>
    </source>
</evidence>
<dbReference type="Pfam" id="PF00873">
    <property type="entry name" value="ACR_tran"/>
    <property type="match status" value="1"/>
</dbReference>
<sequence>MPAFFIDRPIFAWVVALFICLIGLISIPFLAIAQYPIIAPPSISISTSYPGSSPEELYNSTTRLIEEELNGASGILNFESTSDSLGQVEIIANFVPGTDSNLASVEVQNRIKRVEARLPRAVIQQGILVEEASSAVLQIITLKSTDGSLDEVGLGDFMIRNVLGEIRRIPGVGRATLYSTERSLRIWIDPVKLIGYNLTADDVTKAITAQNAQVASGSVGAEPSRKDQAISALVLVKGQLTSADEFGAIVLKANPDGSTVRLRDVARIEIGGMGYQFTTRQDGKAIAGLSVLLAPTGNALATASAVQAKMDELSKFFPSNITYDIPYNITPVVKASISKVVQTLIEAVILVFIVMFLFLQNFRYTLIPTIVVPIALLGTCTALYMFGYSINMLTMFGMVLAIGILVDDAIVVVENVERIMSEEGLSPKEATRKAMSQITSAIIGITLVLVAVFVPMAFFPGSVGIIYRQFSVTIVAAISFSALMALSLTPALCATLLKPVKAGHGHAKTGVFGWFNKRLDGARDGYGRVVGWSIQRTGRLLILYAVLLGGLVFGFSRLPGGFLPVDDQGFITVDVQTPSDSSFNRTQAAVEKVEQYLAKRSGIEDVTFLTGFSFLGQGQNTAQAFVTLKDWSERGPNDSAAAIVADINNSMKSIRDAKVSALQPPPIDNLGNSSGFSFRLQDRGQKGYAALMQAKEQLLAAAKQSPVLQNVYAEGLPEAPQVQLLIDREQAAAQGVTFADINSTISTNLGSAYVNDFPNRGRMQRVIVQADSIGRMNAQDILKYNVKNSRGDLVPLSSFATIKWTVGPTQIVGFNYYPSVRISGEAKPGYTSGDAIAEMERLTAKLPRGFGFEWTGQSLQEKLSGSQAPFLLALSALIVFLCLAALYESWTIPLAVLMTVPLGILGAVVAAMSRSLSNDVYFTVALITIIGLAAKDAILIIEFAKDLRAKGTPLMQATMEACHLRFRPILMTGLAFVCGVLPMVIASGAGAKSQQALGTTVMGGMIAVVVLALLMVPVFFVAVTKFFSKNERDGEVTPEKGSKLERLLGMFRRSRSAQTPAG</sequence>
<dbReference type="PANTHER" id="PTHR32063">
    <property type="match status" value="1"/>
</dbReference>
<dbReference type="Proteomes" id="UP000001096">
    <property type="component" value="Unassembled WGS sequence"/>
</dbReference>
<keyword evidence="4" id="KW-1003">Cell membrane</keyword>
<accession>K8P0A4</accession>
<keyword evidence="7 9" id="KW-1133">Transmembrane helix</keyword>
<dbReference type="GO" id="GO:0009636">
    <property type="term" value="P:response to toxic substance"/>
    <property type="evidence" value="ECO:0007669"/>
    <property type="project" value="UniProtKB-ARBA"/>
</dbReference>
<feature type="transmembrane region" description="Helical" evidence="9">
    <location>
        <begin position="434"/>
        <end position="458"/>
    </location>
</feature>
<dbReference type="GO" id="GO:0042910">
    <property type="term" value="F:xenobiotic transmembrane transporter activity"/>
    <property type="evidence" value="ECO:0007669"/>
    <property type="project" value="TreeGrafter"/>
</dbReference>
<reference evidence="10 11" key="1">
    <citation type="submission" date="2012-04" db="EMBL/GenBank/DDBJ databases">
        <title>The Genome Sequence of Afipia broomeae ATCC 49717.</title>
        <authorList>
            <consortium name="The Broad Institute Genome Sequencing Platform"/>
            <person name="Earl A."/>
            <person name="Ward D."/>
            <person name="Feldgarden M."/>
            <person name="Gevers D."/>
            <person name="Huys G."/>
            <person name="Walker B."/>
            <person name="Young S.K."/>
            <person name="Zeng Q."/>
            <person name="Gargeya S."/>
            <person name="Fitzgerald M."/>
            <person name="Haas B."/>
            <person name="Abouelleil A."/>
            <person name="Alvarado L."/>
            <person name="Arachchi H.M."/>
            <person name="Berlin A."/>
            <person name="Chapman S.B."/>
            <person name="Goldberg J."/>
            <person name="Griggs A."/>
            <person name="Gujja S."/>
            <person name="Hansen M."/>
            <person name="Howarth C."/>
            <person name="Imamovic A."/>
            <person name="Larimer J."/>
            <person name="McCowen C."/>
            <person name="Montmayeur A."/>
            <person name="Murphy C."/>
            <person name="Neiman D."/>
            <person name="Pearson M."/>
            <person name="Priest M."/>
            <person name="Roberts A."/>
            <person name="Saif S."/>
            <person name="Shea T."/>
            <person name="Sisk P."/>
            <person name="Sykes S."/>
            <person name="Wortman J."/>
            <person name="Nusbaum C."/>
            <person name="Birren B."/>
        </authorList>
    </citation>
    <scope>NUCLEOTIDE SEQUENCE [LARGE SCALE GENOMIC DNA]</scope>
    <source>
        <strain evidence="10 11">ATCC 49717</strain>
    </source>
</reference>
<gene>
    <name evidence="10" type="ORF">HMPREF9695_04761</name>
</gene>
<organism evidence="10 11">
    <name type="scientific">Afipia broomeae ATCC 49717</name>
    <dbReference type="NCBI Taxonomy" id="883078"/>
    <lineage>
        <taxon>Bacteria</taxon>
        <taxon>Pseudomonadati</taxon>
        <taxon>Pseudomonadota</taxon>
        <taxon>Alphaproteobacteria</taxon>
        <taxon>Hyphomicrobiales</taxon>
        <taxon>Nitrobacteraceae</taxon>
        <taxon>Afipia</taxon>
    </lineage>
</organism>
<evidence type="ECO:0000256" key="7">
    <source>
        <dbReference type="ARBA" id="ARBA00022989"/>
    </source>
</evidence>
<name>K8P0A4_9BRAD</name>
<dbReference type="PATRIC" id="fig|883078.3.peg.4918"/>
<dbReference type="PANTHER" id="PTHR32063:SF10">
    <property type="entry name" value="EFFLUX PUMP MEMBRANE TRANSPORTER"/>
    <property type="match status" value="1"/>
</dbReference>
<evidence type="ECO:0000256" key="6">
    <source>
        <dbReference type="ARBA" id="ARBA00022692"/>
    </source>
</evidence>
<proteinExistence type="inferred from homology"/>
<evidence type="ECO:0000256" key="3">
    <source>
        <dbReference type="ARBA" id="ARBA00022448"/>
    </source>
</evidence>
<comment type="caution">
    <text evidence="9">Lacks conserved residue(s) required for the propagation of feature annotation.</text>
</comment>
<dbReference type="AlphaFoldDB" id="K8P0A4"/>
<dbReference type="NCBIfam" id="NF000282">
    <property type="entry name" value="RND_permease_1"/>
    <property type="match status" value="1"/>
</dbReference>
<comment type="subcellular location">
    <subcellularLocation>
        <location evidence="1 9">Cell inner membrane</location>
        <topology evidence="1 9">Multi-pass membrane protein</topology>
    </subcellularLocation>
</comment>
<feature type="transmembrane region" description="Helical" evidence="9">
    <location>
        <begin position="540"/>
        <end position="558"/>
    </location>
</feature>
<dbReference type="InterPro" id="IPR027463">
    <property type="entry name" value="AcrB_DN_DC_subdom"/>
</dbReference>
<evidence type="ECO:0000256" key="4">
    <source>
        <dbReference type="ARBA" id="ARBA00022475"/>
    </source>
</evidence>
<dbReference type="Gene3D" id="3.30.2090.10">
    <property type="entry name" value="Multidrug efflux transporter AcrB TolC docking domain, DN and DC subdomains"/>
    <property type="match status" value="2"/>
</dbReference>
<dbReference type="InterPro" id="IPR004764">
    <property type="entry name" value="MdtF-like"/>
</dbReference>
<dbReference type="GO" id="GO:0005886">
    <property type="term" value="C:plasma membrane"/>
    <property type="evidence" value="ECO:0007669"/>
    <property type="project" value="UniProtKB-SubCell"/>
</dbReference>
<dbReference type="Gene3D" id="3.30.70.1430">
    <property type="entry name" value="Multidrug efflux transporter AcrB pore domain"/>
    <property type="match status" value="2"/>
</dbReference>
<dbReference type="SUPFAM" id="SSF82693">
    <property type="entry name" value="Multidrug efflux transporter AcrB pore domain, PN1, PN2, PC1 and PC2 subdomains"/>
    <property type="match status" value="3"/>
</dbReference>
<dbReference type="Gene3D" id="1.20.1640.10">
    <property type="entry name" value="Multidrug efflux transporter AcrB transmembrane domain"/>
    <property type="match status" value="2"/>
</dbReference>
<feature type="transmembrane region" description="Helical" evidence="9">
    <location>
        <begin position="392"/>
        <end position="413"/>
    </location>
</feature>
<dbReference type="EMBL" id="AGWX01000005">
    <property type="protein sequence ID" value="EKS34851.1"/>
    <property type="molecule type" value="Genomic_DNA"/>
</dbReference>
<keyword evidence="11" id="KW-1185">Reference proteome</keyword>
<dbReference type="SUPFAM" id="SSF82866">
    <property type="entry name" value="Multidrug efflux transporter AcrB transmembrane domain"/>
    <property type="match status" value="2"/>
</dbReference>
<evidence type="ECO:0000256" key="2">
    <source>
        <dbReference type="ARBA" id="ARBA00010942"/>
    </source>
</evidence>